<name>L5KSY4_PTEAL</name>
<organism evidence="2 3">
    <name type="scientific">Pteropus alecto</name>
    <name type="common">Black flying fox</name>
    <dbReference type="NCBI Taxonomy" id="9402"/>
    <lineage>
        <taxon>Eukaryota</taxon>
        <taxon>Metazoa</taxon>
        <taxon>Chordata</taxon>
        <taxon>Craniata</taxon>
        <taxon>Vertebrata</taxon>
        <taxon>Euteleostomi</taxon>
        <taxon>Mammalia</taxon>
        <taxon>Eutheria</taxon>
        <taxon>Laurasiatheria</taxon>
        <taxon>Chiroptera</taxon>
        <taxon>Yinpterochiroptera</taxon>
        <taxon>Pteropodoidea</taxon>
        <taxon>Pteropodidae</taxon>
        <taxon>Pteropodinae</taxon>
        <taxon>Pteropus</taxon>
    </lineage>
</organism>
<keyword evidence="3" id="KW-1185">Reference proteome</keyword>
<proteinExistence type="predicted"/>
<dbReference type="Proteomes" id="UP000010552">
    <property type="component" value="Unassembled WGS sequence"/>
</dbReference>
<dbReference type="EMBL" id="KB030576">
    <property type="protein sequence ID" value="ELK14340.1"/>
    <property type="molecule type" value="Genomic_DNA"/>
</dbReference>
<gene>
    <name evidence="2" type="ORF">PAL_GLEAN10008870</name>
</gene>
<feature type="region of interest" description="Disordered" evidence="1">
    <location>
        <begin position="99"/>
        <end position="137"/>
    </location>
</feature>
<dbReference type="AlphaFoldDB" id="L5KSY4"/>
<protein>
    <submittedName>
        <fullName evidence="2">Uncharacterized protein</fullName>
    </submittedName>
</protein>
<evidence type="ECO:0000313" key="2">
    <source>
        <dbReference type="EMBL" id="ELK14340.1"/>
    </source>
</evidence>
<accession>L5KSY4</accession>
<sequence>MKDLLERPRSLSSLFACPSLTPRFNSQHKASVNQNPPVHLPELYPKAECRSRIDVVTCGMGTAELPRELKLQQENHKRIQGLKSVISCDSVSEKENKFPLPLRALTPPPPLRVMETGPRDPGQEPAASANKNYICKQ</sequence>
<dbReference type="InParanoid" id="L5KSY4"/>
<evidence type="ECO:0000313" key="3">
    <source>
        <dbReference type="Proteomes" id="UP000010552"/>
    </source>
</evidence>
<evidence type="ECO:0000256" key="1">
    <source>
        <dbReference type="SAM" id="MobiDB-lite"/>
    </source>
</evidence>
<reference evidence="3" key="1">
    <citation type="journal article" date="2013" name="Science">
        <title>Comparative analysis of bat genomes provides insight into the evolution of flight and immunity.</title>
        <authorList>
            <person name="Zhang G."/>
            <person name="Cowled C."/>
            <person name="Shi Z."/>
            <person name="Huang Z."/>
            <person name="Bishop-Lilly K.A."/>
            <person name="Fang X."/>
            <person name="Wynne J.W."/>
            <person name="Xiong Z."/>
            <person name="Baker M.L."/>
            <person name="Zhao W."/>
            <person name="Tachedjian M."/>
            <person name="Zhu Y."/>
            <person name="Zhou P."/>
            <person name="Jiang X."/>
            <person name="Ng J."/>
            <person name="Yang L."/>
            <person name="Wu L."/>
            <person name="Xiao J."/>
            <person name="Feng Y."/>
            <person name="Chen Y."/>
            <person name="Sun X."/>
            <person name="Zhang Y."/>
            <person name="Marsh G.A."/>
            <person name="Crameri G."/>
            <person name="Broder C.C."/>
            <person name="Frey K.G."/>
            <person name="Wang L.F."/>
            <person name="Wang J."/>
        </authorList>
    </citation>
    <scope>NUCLEOTIDE SEQUENCE [LARGE SCALE GENOMIC DNA]</scope>
</reference>